<keyword evidence="3" id="KW-0539">Nucleus</keyword>
<comment type="subcellular location">
    <subcellularLocation>
        <location evidence="2">Cytoplasm</location>
    </subcellularLocation>
    <subcellularLocation>
        <location evidence="1">Nucleus</location>
    </subcellularLocation>
</comment>
<reference evidence="8" key="1">
    <citation type="submission" date="2023-01" db="EMBL/GenBank/DDBJ databases">
        <title>The chitinases involved in constricting ring structure development in the nematode-trapping fungus Drechslerella dactyloides.</title>
        <authorList>
            <person name="Wang R."/>
            <person name="Zhang L."/>
            <person name="Tang P."/>
            <person name="Li S."/>
            <person name="Liang L."/>
        </authorList>
    </citation>
    <scope>NUCLEOTIDE SEQUENCE</scope>
    <source>
        <strain evidence="8">YMF1.00031</strain>
    </source>
</reference>
<dbReference type="GO" id="GO:0090575">
    <property type="term" value="C:RNA polymerase II transcription regulator complex"/>
    <property type="evidence" value="ECO:0007669"/>
    <property type="project" value="TreeGrafter"/>
</dbReference>
<accession>A0AAD6J436</accession>
<dbReference type="CDD" id="cd14688">
    <property type="entry name" value="bZIP_YAP"/>
    <property type="match status" value="1"/>
</dbReference>
<dbReference type="Gene3D" id="1.20.5.170">
    <property type="match status" value="1"/>
</dbReference>
<keyword evidence="9" id="KW-1185">Reference proteome</keyword>
<evidence type="ECO:0000259" key="7">
    <source>
        <dbReference type="PROSITE" id="PS50217"/>
    </source>
</evidence>
<evidence type="ECO:0000313" key="8">
    <source>
        <dbReference type="EMBL" id="KAJ6264063.1"/>
    </source>
</evidence>
<evidence type="ECO:0000256" key="6">
    <source>
        <dbReference type="SAM" id="MobiDB-lite"/>
    </source>
</evidence>
<evidence type="ECO:0000256" key="2">
    <source>
        <dbReference type="ARBA" id="ARBA00004496"/>
    </source>
</evidence>
<protein>
    <recommendedName>
        <fullName evidence="7">BZIP domain-containing protein</fullName>
    </recommendedName>
</protein>
<dbReference type="FunFam" id="1.20.5.170:FF:000067">
    <property type="entry name" value="BZIP transcription factor"/>
    <property type="match status" value="1"/>
</dbReference>
<evidence type="ECO:0000256" key="3">
    <source>
        <dbReference type="ARBA" id="ARBA00023242"/>
    </source>
</evidence>
<comment type="similarity">
    <text evidence="4">Belongs to the bZIP family. YAP subfamily.</text>
</comment>
<feature type="coiled-coil region" evidence="5">
    <location>
        <begin position="140"/>
        <end position="188"/>
    </location>
</feature>
<feature type="region of interest" description="Disordered" evidence="6">
    <location>
        <begin position="69"/>
        <end position="95"/>
    </location>
</feature>
<dbReference type="Proteomes" id="UP001221413">
    <property type="component" value="Unassembled WGS sequence"/>
</dbReference>
<dbReference type="PANTHER" id="PTHR40621:SF8">
    <property type="entry name" value="AP-1-LIKE TRANSCRIPTION FACTOR YAP3"/>
    <property type="match status" value="1"/>
</dbReference>
<gene>
    <name evidence="8" type="ORF">Dda_0204</name>
</gene>
<dbReference type="Pfam" id="PF00170">
    <property type="entry name" value="bZIP_1"/>
    <property type="match status" value="1"/>
</dbReference>
<organism evidence="8 9">
    <name type="scientific">Drechslerella dactyloides</name>
    <name type="common">Nematode-trapping fungus</name>
    <name type="synonym">Arthrobotrys dactyloides</name>
    <dbReference type="NCBI Taxonomy" id="74499"/>
    <lineage>
        <taxon>Eukaryota</taxon>
        <taxon>Fungi</taxon>
        <taxon>Dikarya</taxon>
        <taxon>Ascomycota</taxon>
        <taxon>Pezizomycotina</taxon>
        <taxon>Orbiliomycetes</taxon>
        <taxon>Orbiliales</taxon>
        <taxon>Orbiliaceae</taxon>
        <taxon>Drechslerella</taxon>
    </lineage>
</organism>
<evidence type="ECO:0000313" key="9">
    <source>
        <dbReference type="Proteomes" id="UP001221413"/>
    </source>
</evidence>
<comment type="caution">
    <text evidence="8">The sequence shown here is derived from an EMBL/GenBank/DDBJ whole genome shotgun (WGS) entry which is preliminary data.</text>
</comment>
<dbReference type="GO" id="GO:0005737">
    <property type="term" value="C:cytoplasm"/>
    <property type="evidence" value="ECO:0007669"/>
    <property type="project" value="UniProtKB-SubCell"/>
</dbReference>
<dbReference type="GO" id="GO:0001228">
    <property type="term" value="F:DNA-binding transcription activator activity, RNA polymerase II-specific"/>
    <property type="evidence" value="ECO:0007669"/>
    <property type="project" value="TreeGrafter"/>
</dbReference>
<dbReference type="AlphaFoldDB" id="A0AAD6J436"/>
<dbReference type="SMART" id="SM00338">
    <property type="entry name" value="BRLZ"/>
    <property type="match status" value="1"/>
</dbReference>
<dbReference type="InterPro" id="IPR046347">
    <property type="entry name" value="bZIP_sf"/>
</dbReference>
<dbReference type="PANTHER" id="PTHR40621">
    <property type="entry name" value="TRANSCRIPTION FACTOR KAPC-RELATED"/>
    <property type="match status" value="1"/>
</dbReference>
<name>A0AAD6J436_DREDA</name>
<dbReference type="InterPro" id="IPR004827">
    <property type="entry name" value="bZIP"/>
</dbReference>
<proteinExistence type="inferred from homology"/>
<dbReference type="EMBL" id="JAQGDS010000001">
    <property type="protein sequence ID" value="KAJ6264063.1"/>
    <property type="molecule type" value="Genomic_DNA"/>
</dbReference>
<feature type="region of interest" description="Disordered" evidence="6">
    <location>
        <begin position="20"/>
        <end position="42"/>
    </location>
</feature>
<sequence>MVMDYSTYYQQQPYVVFQQQSTNQSSGIHSGSEESFRNASPNNNYNGTNYDAFAAFDREILAAQAPQVYSQNGSGEEAPTLHRSSSEEKELTPQQSVRLPLHPLSIQLSYPRQSYDTMVLTANAAKKRKAQNRAAQRAFRERKERHVKELEEKLSSLEATSSNVLSENERLKRELQKITTENQILRATSAAQAAAAPAAPATVDVGPISYSPTDFYDIVLEPHKNKTPSHRISNHPETGEPLLGAAAAWDMITSDPAYLDGQIDISAVSEFLRPRAVCDGQGPVFQESTIREAIKMNASLGKDELI</sequence>
<dbReference type="GO" id="GO:0000976">
    <property type="term" value="F:transcription cis-regulatory region binding"/>
    <property type="evidence" value="ECO:0007669"/>
    <property type="project" value="InterPro"/>
</dbReference>
<evidence type="ECO:0000256" key="5">
    <source>
        <dbReference type="SAM" id="Coils"/>
    </source>
</evidence>
<dbReference type="Gene3D" id="1.10.238.100">
    <property type="entry name" value="YAP1 redox domain. Chain B"/>
    <property type="match status" value="1"/>
</dbReference>
<dbReference type="InterPro" id="IPR050936">
    <property type="entry name" value="AP-1-like"/>
</dbReference>
<dbReference type="PROSITE" id="PS50217">
    <property type="entry name" value="BZIP"/>
    <property type="match status" value="1"/>
</dbReference>
<evidence type="ECO:0000256" key="1">
    <source>
        <dbReference type="ARBA" id="ARBA00004123"/>
    </source>
</evidence>
<dbReference type="PROSITE" id="PS00036">
    <property type="entry name" value="BZIP_BASIC"/>
    <property type="match status" value="1"/>
</dbReference>
<dbReference type="GO" id="GO:0034599">
    <property type="term" value="P:cellular response to oxidative stress"/>
    <property type="evidence" value="ECO:0007669"/>
    <property type="project" value="UniProtKB-ARBA"/>
</dbReference>
<feature type="domain" description="BZIP" evidence="7">
    <location>
        <begin position="126"/>
        <end position="185"/>
    </location>
</feature>
<dbReference type="SUPFAM" id="SSF57959">
    <property type="entry name" value="Leucine zipper domain"/>
    <property type="match status" value="1"/>
</dbReference>
<keyword evidence="5" id="KW-0175">Coiled coil</keyword>
<evidence type="ECO:0000256" key="4">
    <source>
        <dbReference type="ARBA" id="ARBA00038132"/>
    </source>
</evidence>